<sequence length="40" mass="4686">MCFGEVMLYKAYDFLIKQFICRTRSTTSNQSFTNLSQSLL</sequence>
<name>T1DWJ4_9HELI</name>
<dbReference type="EMBL" id="BASD01000020">
    <property type="protein sequence ID" value="GAD19457.1"/>
    <property type="molecule type" value="Genomic_DNA"/>
</dbReference>
<evidence type="ECO:0000313" key="2">
    <source>
        <dbReference type="Proteomes" id="UP000018143"/>
    </source>
</evidence>
<protein>
    <submittedName>
        <fullName evidence="1">Uncharacterized protein</fullName>
    </submittedName>
</protein>
<reference evidence="1 2" key="1">
    <citation type="journal article" date="2013" name="Genome Announc.">
        <title>Draft Genome Sequence of Helicobacter fennelliae Strain MRY12-0050, Isolated from a Bacteremia Patient.</title>
        <authorList>
            <person name="Rimbara E."/>
            <person name="Matsui M."/>
            <person name="Mori S."/>
            <person name="Suzuki S."/>
            <person name="Suzuki M."/>
            <person name="Kim H."/>
            <person name="Sekizuka T."/>
            <person name="Kuroda M."/>
            <person name="Shibayama K."/>
        </authorList>
    </citation>
    <scope>NUCLEOTIDE SEQUENCE [LARGE SCALE GENOMIC DNA]</scope>
    <source>
        <strain evidence="1 2">MRY12-0050</strain>
    </source>
</reference>
<dbReference type="Proteomes" id="UP000018143">
    <property type="component" value="Unassembled WGS sequence"/>
</dbReference>
<organism evidence="1 2">
    <name type="scientific">Helicobacter fennelliae MRY12-0050</name>
    <dbReference type="NCBI Taxonomy" id="1325130"/>
    <lineage>
        <taxon>Bacteria</taxon>
        <taxon>Pseudomonadati</taxon>
        <taxon>Campylobacterota</taxon>
        <taxon>Epsilonproteobacteria</taxon>
        <taxon>Campylobacterales</taxon>
        <taxon>Helicobacteraceae</taxon>
        <taxon>Helicobacter</taxon>
    </lineage>
</organism>
<gene>
    <name evidence="1" type="ORF">HFN_0697</name>
</gene>
<comment type="caution">
    <text evidence="1">The sequence shown here is derived from an EMBL/GenBank/DDBJ whole genome shotgun (WGS) entry which is preliminary data.</text>
</comment>
<dbReference type="AlphaFoldDB" id="T1DWJ4"/>
<accession>T1DWJ4</accession>
<evidence type="ECO:0000313" key="1">
    <source>
        <dbReference type="EMBL" id="GAD19457.1"/>
    </source>
</evidence>
<keyword evidence="2" id="KW-1185">Reference proteome</keyword>
<proteinExistence type="predicted"/>